<organism evidence="2 3">
    <name type="scientific">Morus notabilis</name>
    <dbReference type="NCBI Taxonomy" id="981085"/>
    <lineage>
        <taxon>Eukaryota</taxon>
        <taxon>Viridiplantae</taxon>
        <taxon>Streptophyta</taxon>
        <taxon>Embryophyta</taxon>
        <taxon>Tracheophyta</taxon>
        <taxon>Spermatophyta</taxon>
        <taxon>Magnoliopsida</taxon>
        <taxon>eudicotyledons</taxon>
        <taxon>Gunneridae</taxon>
        <taxon>Pentapetalae</taxon>
        <taxon>rosids</taxon>
        <taxon>fabids</taxon>
        <taxon>Rosales</taxon>
        <taxon>Moraceae</taxon>
        <taxon>Moreae</taxon>
        <taxon>Morus</taxon>
    </lineage>
</organism>
<gene>
    <name evidence="2" type="ORF">L484_002934</name>
</gene>
<evidence type="ECO:0000256" key="1">
    <source>
        <dbReference type="SAM" id="Phobius"/>
    </source>
</evidence>
<evidence type="ECO:0000313" key="3">
    <source>
        <dbReference type="Proteomes" id="UP000030645"/>
    </source>
</evidence>
<proteinExistence type="predicted"/>
<keyword evidence="1" id="KW-1133">Transmembrane helix</keyword>
<name>W9S9T2_9ROSA</name>
<accession>W9S9T2</accession>
<keyword evidence="1" id="KW-0472">Membrane</keyword>
<keyword evidence="3" id="KW-1185">Reference proteome</keyword>
<protein>
    <submittedName>
        <fullName evidence="2">Uncharacterized protein</fullName>
    </submittedName>
</protein>
<dbReference type="AlphaFoldDB" id="W9S9T2"/>
<reference evidence="3" key="1">
    <citation type="submission" date="2013-01" db="EMBL/GenBank/DDBJ databases">
        <title>Draft Genome Sequence of a Mulberry Tree, Morus notabilis C.K. Schneid.</title>
        <authorList>
            <person name="He N."/>
            <person name="Zhao S."/>
        </authorList>
    </citation>
    <scope>NUCLEOTIDE SEQUENCE</scope>
</reference>
<dbReference type="EMBL" id="KE346303">
    <property type="protein sequence ID" value="EXC32535.1"/>
    <property type="molecule type" value="Genomic_DNA"/>
</dbReference>
<keyword evidence="1" id="KW-0812">Transmembrane</keyword>
<evidence type="ECO:0000313" key="2">
    <source>
        <dbReference type="EMBL" id="EXC32535.1"/>
    </source>
</evidence>
<sequence length="196" mass="22094">MKKSRILLTKDDSHENQGCNIVPPPLGASPAPGHEFWSSASSHYRLLDGSGGGEMRDISIWADQKLKGACKPHDWIAPSGTFLGGWLRYLGIFFRIAVVFFRWWWLLLPMTMAMACATHVLLFGGSVSTSLQVFRSRPPFLTVPSLAIPLPEVFDDSVCSFFILFYRYRTCVIMTLFFCCLSYSFELFTDGVDDDI</sequence>
<feature type="transmembrane region" description="Helical" evidence="1">
    <location>
        <begin position="111"/>
        <end position="131"/>
    </location>
</feature>
<dbReference type="Proteomes" id="UP000030645">
    <property type="component" value="Unassembled WGS sequence"/>
</dbReference>
<feature type="transmembrane region" description="Helical" evidence="1">
    <location>
        <begin position="166"/>
        <end position="185"/>
    </location>
</feature>